<dbReference type="SUPFAM" id="SSF54106">
    <property type="entry name" value="LysM domain"/>
    <property type="match status" value="3"/>
</dbReference>
<feature type="domain" description="LysM" evidence="3">
    <location>
        <begin position="631"/>
        <end position="674"/>
    </location>
</feature>
<dbReference type="InterPro" id="IPR008258">
    <property type="entry name" value="Transglycosylase_SLT_dom_1"/>
</dbReference>
<dbReference type="Gene3D" id="3.10.350.10">
    <property type="entry name" value="LysM domain"/>
    <property type="match status" value="3"/>
</dbReference>
<dbReference type="Pfam" id="PF01476">
    <property type="entry name" value="LysM"/>
    <property type="match status" value="3"/>
</dbReference>
<organism evidence="4 5">
    <name type="scientific">Geothrix rubra</name>
    <dbReference type="NCBI Taxonomy" id="2927977"/>
    <lineage>
        <taxon>Bacteria</taxon>
        <taxon>Pseudomonadati</taxon>
        <taxon>Acidobacteriota</taxon>
        <taxon>Holophagae</taxon>
        <taxon>Holophagales</taxon>
        <taxon>Holophagaceae</taxon>
        <taxon>Geothrix</taxon>
    </lineage>
</organism>
<dbReference type="PANTHER" id="PTHR33734">
    <property type="entry name" value="LYSM DOMAIN-CONTAINING GPI-ANCHORED PROTEIN 2"/>
    <property type="match status" value="1"/>
</dbReference>
<keyword evidence="2" id="KW-0732">Signal</keyword>
<dbReference type="PANTHER" id="PTHR33734:SF22">
    <property type="entry name" value="MEMBRANE-BOUND LYTIC MUREIN TRANSGLYCOSYLASE D"/>
    <property type="match status" value="1"/>
</dbReference>
<dbReference type="Proteomes" id="UP001165089">
    <property type="component" value="Unassembled WGS sequence"/>
</dbReference>
<feature type="compositionally biased region" description="Pro residues" evidence="1">
    <location>
        <begin position="18"/>
        <end position="27"/>
    </location>
</feature>
<dbReference type="EMBL" id="BSDD01000001">
    <property type="protein sequence ID" value="GLH69050.1"/>
    <property type="molecule type" value="Genomic_DNA"/>
</dbReference>
<dbReference type="CDD" id="cd00118">
    <property type="entry name" value="LysM"/>
    <property type="match status" value="3"/>
</dbReference>
<dbReference type="RefSeq" id="WP_285722805.1">
    <property type="nucleotide sequence ID" value="NZ_BSDD01000001.1"/>
</dbReference>
<dbReference type="Pfam" id="PF01464">
    <property type="entry name" value="SLT"/>
    <property type="match status" value="1"/>
</dbReference>
<feature type="domain" description="LysM" evidence="3">
    <location>
        <begin position="568"/>
        <end position="611"/>
    </location>
</feature>
<gene>
    <name evidence="4" type="ORF">GETHPA_05830</name>
</gene>
<evidence type="ECO:0000313" key="4">
    <source>
        <dbReference type="EMBL" id="GLH69050.1"/>
    </source>
</evidence>
<dbReference type="SUPFAM" id="SSF53955">
    <property type="entry name" value="Lysozyme-like"/>
    <property type="match status" value="1"/>
</dbReference>
<reference evidence="4 5" key="1">
    <citation type="journal article" date="2023" name="Antonie Van Leeuwenhoek">
        <title>Mesoterricola silvestris gen. nov., sp. nov., Mesoterricola sediminis sp. nov., Geothrix oryzae sp. nov., Geothrix edaphica sp. nov., Geothrix rubra sp. nov., and Geothrix limicola sp. nov., six novel members of Acidobacteriota isolated from soils.</title>
        <authorList>
            <person name="Itoh H."/>
            <person name="Sugisawa Y."/>
            <person name="Mise K."/>
            <person name="Xu Z."/>
            <person name="Kuniyasu M."/>
            <person name="Ushijima N."/>
            <person name="Kawano K."/>
            <person name="Kobayashi E."/>
            <person name="Shiratori Y."/>
            <person name="Masuda Y."/>
            <person name="Senoo K."/>
        </authorList>
    </citation>
    <scope>NUCLEOTIDE SEQUENCE [LARGE SCALE GENOMIC DNA]</scope>
    <source>
        <strain evidence="4 5">Red803</strain>
    </source>
</reference>
<dbReference type="InterPro" id="IPR036779">
    <property type="entry name" value="LysM_dom_sf"/>
</dbReference>
<feature type="region of interest" description="Disordered" evidence="1">
    <location>
        <begin position="496"/>
        <end position="567"/>
    </location>
</feature>
<evidence type="ECO:0000259" key="3">
    <source>
        <dbReference type="PROSITE" id="PS51782"/>
    </source>
</evidence>
<dbReference type="InterPro" id="IPR018392">
    <property type="entry name" value="LysM"/>
</dbReference>
<feature type="signal peptide" evidence="2">
    <location>
        <begin position="1"/>
        <end position="17"/>
    </location>
</feature>
<protein>
    <recommendedName>
        <fullName evidence="3">LysM domain-containing protein</fullName>
    </recommendedName>
</protein>
<comment type="caution">
    <text evidence="4">The sequence shown here is derived from an EMBL/GenBank/DDBJ whole genome shotgun (WGS) entry which is preliminary data.</text>
</comment>
<dbReference type="PROSITE" id="PS51782">
    <property type="entry name" value="LYSM"/>
    <property type="match status" value="3"/>
</dbReference>
<evidence type="ECO:0000256" key="1">
    <source>
        <dbReference type="SAM" id="MobiDB-lite"/>
    </source>
</evidence>
<feature type="compositionally biased region" description="Pro residues" evidence="1">
    <location>
        <begin position="545"/>
        <end position="565"/>
    </location>
</feature>
<feature type="domain" description="LysM" evidence="3">
    <location>
        <begin position="417"/>
        <end position="460"/>
    </location>
</feature>
<feature type="compositionally biased region" description="Basic and acidic residues" evidence="1">
    <location>
        <begin position="618"/>
        <end position="630"/>
    </location>
</feature>
<sequence>MAWPLLTVLLAWGAVPAQTPPTPPVAPPGVQRPTAKAQPPVPSDVPQTDEARVARLKALVEEAAQAIESEDFRTASDRLDAVDVLTSDWSTTLLRKPEVQVLLQRVQDLSTQIPAPAGLEPEPGIKAQEEVVSLTGEDLRAELERVRLAERDTSYDFPIDLNDKVLTWVNLFTTTKKGFMENALGRASMYLPMIRQVFAEEGIPQDLAYLAVIESGFRNEAKSRARAVGMWQFIRSTGRLYGLSYNRWIEERRDPVKATRAAARYLKRLYEETGDWYLAVSSYNAGPLSLERAAQNLGTRNFWDMARSRWLRNETKNYVPELCAAILVGRHPDRYGIQLDALPPFAYETVPVPASMGLAVLARLAETDVATLKHLNPELLRPSTPPGSYTLRVPPGKALICARALAKGLGGKVEREHLYTVRRGDTLAKVARRLGVDPEDLLAENGITARQFRPGRRLRVPLAGTGGLDARTRRELEGDRALEALPYLPSADVATLPGPVAGAGDRGAGQAPLPAGPTPQAEPVPSVPAGPVPAPAPVTAAPVATPAPAPAPPASTPESRPLPAPEPREIRARQGDTLARIARAHGVPLGELIRLNPEAARRLHPGDTVRLPGAGEEPGTRVPERQESRPALHVVKRGETLAAIAREHHLEIRELRLWNGLKGDRIRVGQRLRLAPR</sequence>
<feature type="region of interest" description="Disordered" evidence="1">
    <location>
        <begin position="603"/>
        <end position="631"/>
    </location>
</feature>
<proteinExistence type="predicted"/>
<accession>A0ABQ5Q4K9</accession>
<dbReference type="Gene3D" id="1.10.530.10">
    <property type="match status" value="1"/>
</dbReference>
<feature type="region of interest" description="Disordered" evidence="1">
    <location>
        <begin position="17"/>
        <end position="48"/>
    </location>
</feature>
<evidence type="ECO:0000313" key="5">
    <source>
        <dbReference type="Proteomes" id="UP001165089"/>
    </source>
</evidence>
<keyword evidence="5" id="KW-1185">Reference proteome</keyword>
<dbReference type="SMART" id="SM00257">
    <property type="entry name" value="LysM"/>
    <property type="match status" value="3"/>
</dbReference>
<name>A0ABQ5Q4K9_9BACT</name>
<evidence type="ECO:0000256" key="2">
    <source>
        <dbReference type="SAM" id="SignalP"/>
    </source>
</evidence>
<feature type="chain" id="PRO_5046141844" description="LysM domain-containing protein" evidence="2">
    <location>
        <begin position="18"/>
        <end position="677"/>
    </location>
</feature>
<dbReference type="CDD" id="cd16894">
    <property type="entry name" value="MltD-like"/>
    <property type="match status" value="1"/>
</dbReference>
<dbReference type="InterPro" id="IPR023346">
    <property type="entry name" value="Lysozyme-like_dom_sf"/>
</dbReference>
<feature type="compositionally biased region" description="Pro residues" evidence="1">
    <location>
        <begin position="514"/>
        <end position="536"/>
    </location>
</feature>